<proteinExistence type="predicted"/>
<name>A0A1H4FKW2_9BURK</name>
<protein>
    <submittedName>
        <fullName evidence="2">Uncharacterized protein</fullName>
    </submittedName>
</protein>
<dbReference type="Proteomes" id="UP000199002">
    <property type="component" value="Unassembled WGS sequence"/>
</dbReference>
<gene>
    <name evidence="2" type="ORF">SAMN05421875_1722</name>
</gene>
<dbReference type="AlphaFoldDB" id="A0A1H4FKW2"/>
<feature type="compositionally biased region" description="Polar residues" evidence="1">
    <location>
        <begin position="93"/>
        <end position="108"/>
    </location>
</feature>
<reference evidence="3" key="1">
    <citation type="submission" date="2016-10" db="EMBL/GenBank/DDBJ databases">
        <authorList>
            <person name="Varghese N."/>
            <person name="Submissions S."/>
        </authorList>
    </citation>
    <scope>NUCLEOTIDE SEQUENCE [LARGE SCALE GENOMIC DNA]</scope>
    <source>
        <strain evidence="3">DSM 25157</strain>
    </source>
</reference>
<evidence type="ECO:0000313" key="2">
    <source>
        <dbReference type="EMBL" id="SEA97707.1"/>
    </source>
</evidence>
<feature type="region of interest" description="Disordered" evidence="1">
    <location>
        <begin position="68"/>
        <end position="112"/>
    </location>
</feature>
<evidence type="ECO:0000313" key="3">
    <source>
        <dbReference type="Proteomes" id="UP000199002"/>
    </source>
</evidence>
<organism evidence="2 3">
    <name type="scientific">Acidovorax soli</name>
    <dbReference type="NCBI Taxonomy" id="592050"/>
    <lineage>
        <taxon>Bacteria</taxon>
        <taxon>Pseudomonadati</taxon>
        <taxon>Pseudomonadota</taxon>
        <taxon>Betaproteobacteria</taxon>
        <taxon>Burkholderiales</taxon>
        <taxon>Comamonadaceae</taxon>
        <taxon>Acidovorax</taxon>
    </lineage>
</organism>
<accession>A0A1H4FKW2</accession>
<sequence length="221" mass="22664">MGAGAPTVLSDWFMHADACKPQPGCGWCRGAMRAQMRRLSGCADSKGGGARAACSARGDAEMNAGRRVTRRRGNQVDEGVAQGHEQAERQVRRSYSSPPRGGANSTPLRPSFGGLRAALAASGPRLGRSSAWGVPPPDPQGCAPCALAGAGSLPLFFSNGCLASEARQAVGGAPVVKVAPQWVHVRQRAALSTCAHVGPACPAGSTSRAVVPPGFRLPEDS</sequence>
<dbReference type="EMBL" id="FNQJ01000072">
    <property type="protein sequence ID" value="SEA97707.1"/>
    <property type="molecule type" value="Genomic_DNA"/>
</dbReference>
<evidence type="ECO:0000256" key="1">
    <source>
        <dbReference type="SAM" id="MobiDB-lite"/>
    </source>
</evidence>
<keyword evidence="3" id="KW-1185">Reference proteome</keyword>